<accession>X1H4N9</accession>
<dbReference type="InterPro" id="IPR036291">
    <property type="entry name" value="NAD(P)-bd_dom_sf"/>
</dbReference>
<dbReference type="Pfam" id="PF02056">
    <property type="entry name" value="Glyco_hydro_4"/>
    <property type="match status" value="1"/>
</dbReference>
<keyword evidence="4" id="KW-0479">Metal-binding</keyword>
<dbReference type="InterPro" id="IPR015955">
    <property type="entry name" value="Lactate_DH/Glyco_Ohase_4_C"/>
</dbReference>
<name>X1H4N9_9ZZZZ</name>
<keyword evidence="8" id="KW-0119">Carbohydrate metabolism</keyword>
<keyword evidence="9" id="KW-0326">Glycosidase</keyword>
<comment type="similarity">
    <text evidence="3">Belongs to the glycosyl hydrolase 4 family.</text>
</comment>
<evidence type="ECO:0000256" key="6">
    <source>
        <dbReference type="ARBA" id="ARBA00023027"/>
    </source>
</evidence>
<dbReference type="GO" id="GO:0004553">
    <property type="term" value="F:hydrolase activity, hydrolyzing O-glycosyl compounds"/>
    <property type="evidence" value="ECO:0007669"/>
    <property type="project" value="InterPro"/>
</dbReference>
<comment type="caution">
    <text evidence="11">The sequence shown here is derived from an EMBL/GenBank/DDBJ whole genome shotgun (WGS) entry which is preliminary data.</text>
</comment>
<dbReference type="InterPro" id="IPR022616">
    <property type="entry name" value="Glyco_hydro_4_C"/>
</dbReference>
<organism evidence="11">
    <name type="scientific">marine sediment metagenome</name>
    <dbReference type="NCBI Taxonomy" id="412755"/>
    <lineage>
        <taxon>unclassified sequences</taxon>
        <taxon>metagenomes</taxon>
        <taxon>ecological metagenomes</taxon>
    </lineage>
</organism>
<dbReference type="EMBL" id="BARU01005707">
    <property type="protein sequence ID" value="GAH40258.1"/>
    <property type="molecule type" value="Genomic_DNA"/>
</dbReference>
<comment type="cofactor">
    <cofactor evidence="2">
        <name>Mn(2+)</name>
        <dbReference type="ChEBI" id="CHEBI:29035"/>
    </cofactor>
</comment>
<evidence type="ECO:0000256" key="9">
    <source>
        <dbReference type="ARBA" id="ARBA00023295"/>
    </source>
</evidence>
<reference evidence="11" key="1">
    <citation type="journal article" date="2014" name="Front. Microbiol.">
        <title>High frequency of phylogenetically diverse reductive dehalogenase-homologous genes in deep subseafloor sedimentary metagenomes.</title>
        <authorList>
            <person name="Kawai M."/>
            <person name="Futagami T."/>
            <person name="Toyoda A."/>
            <person name="Takaki Y."/>
            <person name="Nishi S."/>
            <person name="Hori S."/>
            <person name="Arai W."/>
            <person name="Tsubouchi T."/>
            <person name="Morono Y."/>
            <person name="Uchiyama I."/>
            <person name="Ito T."/>
            <person name="Fujiyama A."/>
            <person name="Inagaki F."/>
            <person name="Takami H."/>
        </authorList>
    </citation>
    <scope>NUCLEOTIDE SEQUENCE</scope>
    <source>
        <strain evidence="11">Expedition CK06-06</strain>
    </source>
</reference>
<dbReference type="AlphaFoldDB" id="X1H4N9"/>
<protein>
    <recommendedName>
        <fullName evidence="10">Glycosyl hydrolase family 4 C-terminal domain-containing protein</fullName>
    </recommendedName>
</protein>
<dbReference type="GO" id="GO:0016616">
    <property type="term" value="F:oxidoreductase activity, acting on the CH-OH group of donors, NAD or NADP as acceptor"/>
    <property type="evidence" value="ECO:0007669"/>
    <property type="project" value="InterPro"/>
</dbReference>
<gene>
    <name evidence="11" type="ORF">S03H2_11169</name>
</gene>
<dbReference type="InterPro" id="IPR001088">
    <property type="entry name" value="Glyco_hydro_4"/>
</dbReference>
<keyword evidence="5" id="KW-0378">Hydrolase</keyword>
<dbReference type="SUPFAM" id="SSF51735">
    <property type="entry name" value="NAD(P)-binding Rossmann-fold domains"/>
    <property type="match status" value="1"/>
</dbReference>
<dbReference type="SUPFAM" id="SSF56327">
    <property type="entry name" value="LDH C-terminal domain-like"/>
    <property type="match status" value="1"/>
</dbReference>
<comment type="cofactor">
    <cofactor evidence="1">
        <name>NAD(+)</name>
        <dbReference type="ChEBI" id="CHEBI:57540"/>
    </cofactor>
</comment>
<keyword evidence="6" id="KW-0520">NAD</keyword>
<evidence type="ECO:0000259" key="10">
    <source>
        <dbReference type="Pfam" id="PF11975"/>
    </source>
</evidence>
<evidence type="ECO:0000256" key="3">
    <source>
        <dbReference type="ARBA" id="ARBA00010141"/>
    </source>
</evidence>
<dbReference type="GO" id="GO:0046872">
    <property type="term" value="F:metal ion binding"/>
    <property type="evidence" value="ECO:0007669"/>
    <property type="project" value="UniProtKB-KW"/>
</dbReference>
<evidence type="ECO:0000256" key="8">
    <source>
        <dbReference type="ARBA" id="ARBA00023277"/>
    </source>
</evidence>
<dbReference type="Gene3D" id="3.90.1820.10">
    <property type="entry name" value="AglA-like glucosidase"/>
    <property type="match status" value="1"/>
</dbReference>
<dbReference type="GO" id="GO:0005975">
    <property type="term" value="P:carbohydrate metabolic process"/>
    <property type="evidence" value="ECO:0007669"/>
    <property type="project" value="InterPro"/>
</dbReference>
<evidence type="ECO:0000256" key="5">
    <source>
        <dbReference type="ARBA" id="ARBA00022801"/>
    </source>
</evidence>
<feature type="non-terminal residue" evidence="11">
    <location>
        <position position="275"/>
    </location>
</feature>
<keyword evidence="7" id="KW-0464">Manganese</keyword>
<proteinExistence type="inferred from homology"/>
<sequence length="275" mass="30516">MAKLNISIIGGGSFMWSPKIVTDLVDKKDLHDSQILLHDIDSEALDLTYRLGQKIIGEAEANFRIRATSNLEEALEEADFVILAISPGGLEAMRSDLEIPLKYGIYQAVGDTVGPGGISRALRTIPVVVDIAKKMEDLCSDAWLINYTNPMSTLCRAISKSTGIKTIGLCHEPIAVLDTIKRILQIEDESDFQVKIAGINHLSWILELKVRGEDGFPILRNYIDQHMGEIVEAVKATNWADADPFKDNNLVKFELFRLFGYLPAAGDRHVAEFFS</sequence>
<evidence type="ECO:0000313" key="11">
    <source>
        <dbReference type="EMBL" id="GAH40258.1"/>
    </source>
</evidence>
<dbReference type="InterPro" id="IPR053715">
    <property type="entry name" value="GH4_Enzyme_sf"/>
</dbReference>
<dbReference type="Pfam" id="PF11975">
    <property type="entry name" value="Glyco_hydro_4C"/>
    <property type="match status" value="1"/>
</dbReference>
<evidence type="ECO:0000256" key="7">
    <source>
        <dbReference type="ARBA" id="ARBA00023211"/>
    </source>
</evidence>
<evidence type="ECO:0000256" key="1">
    <source>
        <dbReference type="ARBA" id="ARBA00001911"/>
    </source>
</evidence>
<evidence type="ECO:0000256" key="2">
    <source>
        <dbReference type="ARBA" id="ARBA00001936"/>
    </source>
</evidence>
<evidence type="ECO:0000256" key="4">
    <source>
        <dbReference type="ARBA" id="ARBA00022723"/>
    </source>
</evidence>
<dbReference type="PRINTS" id="PR00732">
    <property type="entry name" value="GLHYDRLASE4"/>
</dbReference>
<feature type="domain" description="Glycosyl hydrolase family 4 C-terminal" evidence="10">
    <location>
        <begin position="196"/>
        <end position="270"/>
    </location>
</feature>
<dbReference type="PANTHER" id="PTHR32092">
    <property type="entry name" value="6-PHOSPHO-BETA-GLUCOSIDASE-RELATED"/>
    <property type="match status" value="1"/>
</dbReference>